<dbReference type="InterPro" id="IPR035069">
    <property type="entry name" value="TTHA1013/TTHA0281-like"/>
</dbReference>
<proteinExistence type="predicted"/>
<dbReference type="PANTHER" id="PTHR34504:SF2">
    <property type="entry name" value="UPF0150 PROTEIN SSL0259"/>
    <property type="match status" value="1"/>
</dbReference>
<evidence type="ECO:0000259" key="1">
    <source>
        <dbReference type="Pfam" id="PF15919"/>
    </source>
</evidence>
<dbReference type="InterPro" id="IPR010985">
    <property type="entry name" value="Ribbon_hlx_hlx"/>
</dbReference>
<dbReference type="Gene3D" id="3.30.160.250">
    <property type="match status" value="1"/>
</dbReference>
<dbReference type="Pfam" id="PF15919">
    <property type="entry name" value="HicB_lk_antitox"/>
    <property type="match status" value="1"/>
</dbReference>
<dbReference type="InterPro" id="IPR051404">
    <property type="entry name" value="TA_system_antitoxin"/>
</dbReference>
<organism evidence="2 3">
    <name type="scientific">Sporomusa ovata</name>
    <dbReference type="NCBI Taxonomy" id="2378"/>
    <lineage>
        <taxon>Bacteria</taxon>
        <taxon>Bacillati</taxon>
        <taxon>Bacillota</taxon>
        <taxon>Negativicutes</taxon>
        <taxon>Selenomonadales</taxon>
        <taxon>Sporomusaceae</taxon>
        <taxon>Sporomusa</taxon>
    </lineage>
</organism>
<dbReference type="Proteomes" id="UP000049855">
    <property type="component" value="Unassembled WGS sequence"/>
</dbReference>
<dbReference type="RefSeq" id="WP_021166962.1">
    <property type="nucleotide sequence ID" value="NZ_CTRP01000010.1"/>
</dbReference>
<feature type="domain" description="HicB-like antitoxin of toxin-antitoxin system" evidence="1">
    <location>
        <begin position="17"/>
        <end position="82"/>
    </location>
</feature>
<protein>
    <recommendedName>
        <fullName evidence="1">HicB-like antitoxin of toxin-antitoxin system domain-containing protein</fullName>
    </recommendedName>
</protein>
<dbReference type="InterPro" id="IPR031807">
    <property type="entry name" value="HicB-like"/>
</dbReference>
<keyword evidence="3" id="KW-1185">Reference proteome</keyword>
<evidence type="ECO:0000313" key="2">
    <source>
        <dbReference type="EMBL" id="CQR72239.1"/>
    </source>
</evidence>
<name>A0A0U1KYN0_9FIRM</name>
<dbReference type="EMBL" id="CTRP01000010">
    <property type="protein sequence ID" value="CQR72239.1"/>
    <property type="molecule type" value="Genomic_DNA"/>
</dbReference>
<dbReference type="SUPFAM" id="SSF143100">
    <property type="entry name" value="TTHA1013/TTHA0281-like"/>
    <property type="match status" value="1"/>
</dbReference>
<dbReference type="SUPFAM" id="SSF47598">
    <property type="entry name" value="Ribbon-helix-helix"/>
    <property type="match status" value="1"/>
</dbReference>
<evidence type="ECO:0000313" key="3">
    <source>
        <dbReference type="Proteomes" id="UP000049855"/>
    </source>
</evidence>
<gene>
    <name evidence="2" type="ORF">SpAn4DRAFT_2699</name>
</gene>
<reference evidence="3" key="1">
    <citation type="submission" date="2015-03" db="EMBL/GenBank/DDBJ databases">
        <authorList>
            <person name="Nijsse Bart"/>
        </authorList>
    </citation>
    <scope>NUCLEOTIDE SEQUENCE [LARGE SCALE GENOMIC DNA]</scope>
</reference>
<dbReference type="AlphaFoldDB" id="A0A0U1KYN0"/>
<accession>A0A0U1KYN0</accession>
<dbReference type="PANTHER" id="PTHR34504">
    <property type="entry name" value="ANTITOXIN HICB"/>
    <property type="match status" value="1"/>
</dbReference>
<dbReference type="GO" id="GO:0006355">
    <property type="term" value="P:regulation of DNA-templated transcription"/>
    <property type="evidence" value="ECO:0007669"/>
    <property type="project" value="InterPro"/>
</dbReference>
<sequence length="123" mass="13819">MPIEKNLDYYMSLPYREVIESSPEGGYVATIPDLKGCITQAETLTELVDMIKDAKMCWLESALDYGTEIPEPTSEAHDEYSGSYRLRIPKSLHKELAIRAKQEKVSLNSMTTYAINKGLAALK</sequence>